<dbReference type="InterPro" id="IPR050528">
    <property type="entry name" value="L-type_Lectin-RKs"/>
</dbReference>
<keyword evidence="6" id="KW-0723">Serine/threonine-protein kinase</keyword>
<evidence type="ECO:0000313" key="24">
    <source>
        <dbReference type="EMBL" id="VVW51495.1"/>
    </source>
</evidence>
<dbReference type="GO" id="GO:0030246">
    <property type="term" value="F:carbohydrate binding"/>
    <property type="evidence" value="ECO:0007669"/>
    <property type="project" value="UniProtKB-KW"/>
</dbReference>
<dbReference type="OrthoDB" id="543442at2759"/>
<evidence type="ECO:0000256" key="7">
    <source>
        <dbReference type="ARBA" id="ARBA00022679"/>
    </source>
</evidence>
<dbReference type="Gene3D" id="1.10.510.10">
    <property type="entry name" value="Transferase(Phosphotransferase) domain 1"/>
    <property type="match status" value="1"/>
</dbReference>
<keyword evidence="15 21" id="KW-0472">Membrane</keyword>
<evidence type="ECO:0000256" key="13">
    <source>
        <dbReference type="ARBA" id="ARBA00022840"/>
    </source>
</evidence>
<feature type="signal peptide" evidence="22">
    <location>
        <begin position="1"/>
        <end position="19"/>
    </location>
</feature>
<dbReference type="Pfam" id="PF00139">
    <property type="entry name" value="Lectin_legB"/>
    <property type="match status" value="1"/>
</dbReference>
<dbReference type="InterPro" id="IPR013320">
    <property type="entry name" value="ConA-like_dom_sf"/>
</dbReference>
<evidence type="ECO:0000256" key="22">
    <source>
        <dbReference type="SAM" id="SignalP"/>
    </source>
</evidence>
<evidence type="ECO:0000256" key="8">
    <source>
        <dbReference type="ARBA" id="ARBA00022692"/>
    </source>
</evidence>
<dbReference type="PANTHER" id="PTHR27007">
    <property type="match status" value="1"/>
</dbReference>
<keyword evidence="12" id="KW-0418">Kinase</keyword>
<evidence type="ECO:0000256" key="9">
    <source>
        <dbReference type="ARBA" id="ARBA00022729"/>
    </source>
</evidence>
<keyword evidence="11 20" id="KW-0547">Nucleotide-binding</keyword>
<dbReference type="InterPro" id="IPR011009">
    <property type="entry name" value="Kinase-like_dom_sf"/>
</dbReference>
<dbReference type="EMBL" id="LR721784">
    <property type="protein sequence ID" value="VVW51495.1"/>
    <property type="molecule type" value="Genomic_DNA"/>
</dbReference>
<keyword evidence="17" id="KW-0325">Glycoprotein</keyword>
<dbReference type="FunFam" id="1.10.510.10:FF:000108">
    <property type="entry name" value="L-type lectin-domain containing receptor kinase S.4"/>
    <property type="match status" value="1"/>
</dbReference>
<evidence type="ECO:0000256" key="12">
    <source>
        <dbReference type="ARBA" id="ARBA00022777"/>
    </source>
</evidence>
<evidence type="ECO:0000256" key="6">
    <source>
        <dbReference type="ARBA" id="ARBA00022527"/>
    </source>
</evidence>
<keyword evidence="5" id="KW-1003">Cell membrane</keyword>
<dbReference type="Gene3D" id="3.30.200.20">
    <property type="entry name" value="Phosphorylase Kinase, domain 1"/>
    <property type="match status" value="1"/>
</dbReference>
<evidence type="ECO:0000256" key="17">
    <source>
        <dbReference type="ARBA" id="ARBA00023180"/>
    </source>
</evidence>
<feature type="binding site" evidence="20">
    <location>
        <position position="378"/>
    </location>
    <ligand>
        <name>ATP</name>
        <dbReference type="ChEBI" id="CHEBI:30616"/>
    </ligand>
</feature>
<sequence>MAFLQQLVLVLFLLRLASSATDRFIFNGFKDAKLTLDGTAKITSNGLLRLTNEIHNLTMGHAFYPSNFRLKIPSSSSPNGTVLSFSTQFVFAIRTKAFGTSGHGLAFALSPNPSIIGGRGANYLGLFNQNNMGNSSEHIFAVEFDTAQDASFNETDENHVGIDVNSLVSTVAASAAYYRAGNTSARESISLVSGTEIIAWIDYRSDLQQINVSISPITDPVKPQKPLLSATLNLSSVLKDFMYVGFSSSTGKLSSEHYILGWSFRVNGEAQPLNLALLPPLPTDGSRRRLAVIIAYSFAAGVLLVSVLAATAYAVYKRKKKLSDIMEGWESEYPHRFSYRVLYKATKGFKEKELLGSGGFGSVYKGVLPKTSETVAVKRITQNARQGLREFVAEVSSLGRLRHRNLVQLQGWCRRQNDLLLVYDFMPNGSLDCFLFDDEKAKSFDWEKRFKILKGIASGLLYLHEGWEQVVVHRDVKANNVLLDAEMNGKLGDFGLARLHEHGQNPQTTRVVGTLGYMAPELSRTGKATASADVFSYGAVLLEMASGKRPIETMVSEEEGEMVLVEWVLKNWQGGGILRAMDSRLKGKFLREEADLVLKLGVLCSQAVPDKRPTMRQVVQYLDGDASLPKDLILNSMVLHDDLGFDQLVLPYPHSGLQSSDSSGTAKQFTSY</sequence>
<keyword evidence="9 22" id="KW-0732">Signal</keyword>
<gene>
    <name evidence="24" type="ORF">NYM_LOCUS20841</name>
</gene>
<evidence type="ECO:0000256" key="19">
    <source>
        <dbReference type="ARBA" id="ARBA00048679"/>
    </source>
</evidence>
<evidence type="ECO:0000256" key="5">
    <source>
        <dbReference type="ARBA" id="ARBA00022475"/>
    </source>
</evidence>
<dbReference type="SMART" id="SM00220">
    <property type="entry name" value="S_TKc"/>
    <property type="match status" value="1"/>
</dbReference>
<dbReference type="SUPFAM" id="SSF56112">
    <property type="entry name" value="Protein kinase-like (PK-like)"/>
    <property type="match status" value="1"/>
</dbReference>
<evidence type="ECO:0000256" key="3">
    <source>
        <dbReference type="ARBA" id="ARBA00010217"/>
    </source>
</evidence>
<keyword evidence="8 21" id="KW-0812">Transmembrane</keyword>
<comment type="similarity">
    <text evidence="2">In the N-terminal section; belongs to the leguminous lectin family.</text>
</comment>
<keyword evidence="14 21" id="KW-1133">Transmembrane helix</keyword>
<organism evidence="24">
    <name type="scientific">Nymphaea colorata</name>
    <name type="common">pocket water lily</name>
    <dbReference type="NCBI Taxonomy" id="210225"/>
    <lineage>
        <taxon>Eukaryota</taxon>
        <taxon>Viridiplantae</taxon>
        <taxon>Streptophyta</taxon>
        <taxon>Embryophyta</taxon>
        <taxon>Tracheophyta</taxon>
        <taxon>Spermatophyta</taxon>
        <taxon>Magnoliopsida</taxon>
        <taxon>Nymphaeales</taxon>
        <taxon>Nymphaeaceae</taxon>
        <taxon>Nymphaea</taxon>
    </lineage>
</organism>
<feature type="chain" id="PRO_5023911758" description="non-specific serine/threonine protein kinase" evidence="22">
    <location>
        <begin position="20"/>
        <end position="672"/>
    </location>
</feature>
<dbReference type="SUPFAM" id="SSF49899">
    <property type="entry name" value="Concanavalin A-like lectins/glucanases"/>
    <property type="match status" value="1"/>
</dbReference>
<dbReference type="GO" id="GO:0005524">
    <property type="term" value="F:ATP binding"/>
    <property type="evidence" value="ECO:0007669"/>
    <property type="project" value="UniProtKB-UniRule"/>
</dbReference>
<evidence type="ECO:0000256" key="20">
    <source>
        <dbReference type="PROSITE-ProRule" id="PRU10141"/>
    </source>
</evidence>
<evidence type="ECO:0000259" key="23">
    <source>
        <dbReference type="PROSITE" id="PS50011"/>
    </source>
</evidence>
<dbReference type="FunFam" id="3.30.200.20:FF:000112">
    <property type="entry name" value="Lectin-domain containing receptor kinase A4.3"/>
    <property type="match status" value="1"/>
</dbReference>
<evidence type="ECO:0000256" key="11">
    <source>
        <dbReference type="ARBA" id="ARBA00022741"/>
    </source>
</evidence>
<dbReference type="InterPro" id="IPR001220">
    <property type="entry name" value="Legume_lectin_dom"/>
</dbReference>
<evidence type="ECO:0000256" key="15">
    <source>
        <dbReference type="ARBA" id="ARBA00023136"/>
    </source>
</evidence>
<dbReference type="PROSITE" id="PS00107">
    <property type="entry name" value="PROTEIN_KINASE_ATP"/>
    <property type="match status" value="1"/>
</dbReference>
<protein>
    <recommendedName>
        <fullName evidence="4">non-specific serine/threonine protein kinase</fullName>
        <ecNumber evidence="4">2.7.11.1</ecNumber>
    </recommendedName>
</protein>
<dbReference type="GO" id="GO:0004674">
    <property type="term" value="F:protein serine/threonine kinase activity"/>
    <property type="evidence" value="ECO:0007669"/>
    <property type="project" value="UniProtKB-KW"/>
</dbReference>
<dbReference type="EC" id="2.7.11.1" evidence="4"/>
<keyword evidence="7" id="KW-0808">Transferase</keyword>
<evidence type="ECO:0000256" key="21">
    <source>
        <dbReference type="SAM" id="Phobius"/>
    </source>
</evidence>
<dbReference type="AlphaFoldDB" id="A0A5K1ERV1"/>
<keyword evidence="13 20" id="KW-0067">ATP-binding</keyword>
<dbReference type="Gene3D" id="2.60.120.200">
    <property type="match status" value="1"/>
</dbReference>
<evidence type="ECO:0000256" key="18">
    <source>
        <dbReference type="ARBA" id="ARBA00047899"/>
    </source>
</evidence>
<dbReference type="GO" id="GO:0005886">
    <property type="term" value="C:plasma membrane"/>
    <property type="evidence" value="ECO:0007669"/>
    <property type="project" value="UniProtKB-SubCell"/>
</dbReference>
<dbReference type="PROSITE" id="PS00108">
    <property type="entry name" value="PROTEIN_KINASE_ST"/>
    <property type="match status" value="1"/>
</dbReference>
<evidence type="ECO:0000256" key="2">
    <source>
        <dbReference type="ARBA" id="ARBA00008536"/>
    </source>
</evidence>
<feature type="domain" description="Protein kinase" evidence="23">
    <location>
        <begin position="349"/>
        <end position="628"/>
    </location>
</feature>
<reference evidence="24" key="1">
    <citation type="submission" date="2019-09" db="EMBL/GenBank/DDBJ databases">
        <authorList>
            <person name="Zhang L."/>
        </authorList>
    </citation>
    <scope>NUCLEOTIDE SEQUENCE</scope>
</reference>
<dbReference type="OMA" id="LMCSNNT"/>
<dbReference type="InterPro" id="IPR017441">
    <property type="entry name" value="Protein_kinase_ATP_BS"/>
</dbReference>
<evidence type="ECO:0000256" key="1">
    <source>
        <dbReference type="ARBA" id="ARBA00004251"/>
    </source>
</evidence>
<accession>A0A5K1ERV1</accession>
<name>A0A5K1ERV1_9MAGN</name>
<dbReference type="Pfam" id="PF00069">
    <property type="entry name" value="Pkinase"/>
    <property type="match status" value="1"/>
</dbReference>
<comment type="subcellular location">
    <subcellularLocation>
        <location evidence="1">Cell membrane</location>
        <topology evidence="1">Single-pass type I membrane protein</topology>
    </subcellularLocation>
</comment>
<keyword evidence="10" id="KW-0430">Lectin</keyword>
<evidence type="ECO:0000256" key="10">
    <source>
        <dbReference type="ARBA" id="ARBA00022734"/>
    </source>
</evidence>
<comment type="catalytic activity">
    <reaction evidence="18">
        <text>L-threonyl-[protein] + ATP = O-phospho-L-threonyl-[protein] + ADP + H(+)</text>
        <dbReference type="Rhea" id="RHEA:46608"/>
        <dbReference type="Rhea" id="RHEA-COMP:11060"/>
        <dbReference type="Rhea" id="RHEA-COMP:11605"/>
        <dbReference type="ChEBI" id="CHEBI:15378"/>
        <dbReference type="ChEBI" id="CHEBI:30013"/>
        <dbReference type="ChEBI" id="CHEBI:30616"/>
        <dbReference type="ChEBI" id="CHEBI:61977"/>
        <dbReference type="ChEBI" id="CHEBI:456216"/>
        <dbReference type="EC" id="2.7.11.1"/>
    </reaction>
</comment>
<proteinExistence type="inferred from homology"/>
<dbReference type="CDD" id="cd14066">
    <property type="entry name" value="STKc_IRAK"/>
    <property type="match status" value="1"/>
</dbReference>
<comment type="similarity">
    <text evidence="3">In the C-terminal section; belongs to the protein kinase superfamily. Ser/Thr protein kinase family.</text>
</comment>
<evidence type="ECO:0000256" key="16">
    <source>
        <dbReference type="ARBA" id="ARBA00023170"/>
    </source>
</evidence>
<dbReference type="InterPro" id="IPR008271">
    <property type="entry name" value="Ser/Thr_kinase_AS"/>
</dbReference>
<dbReference type="PROSITE" id="PS50011">
    <property type="entry name" value="PROTEIN_KINASE_DOM"/>
    <property type="match status" value="1"/>
</dbReference>
<dbReference type="FunFam" id="2.60.120.200:FF:000096">
    <property type="entry name" value="L-type lectin-domain containing receptor kinase V.9"/>
    <property type="match status" value="1"/>
</dbReference>
<dbReference type="Gramene" id="NC6G0024150.1">
    <property type="protein sequence ID" value="NC6G0024150.1:cds"/>
    <property type="gene ID" value="NC6G0024150"/>
</dbReference>
<evidence type="ECO:0000256" key="14">
    <source>
        <dbReference type="ARBA" id="ARBA00022989"/>
    </source>
</evidence>
<dbReference type="CDD" id="cd06899">
    <property type="entry name" value="lectin_legume_LecRK_Arcelin_ConA"/>
    <property type="match status" value="1"/>
</dbReference>
<evidence type="ECO:0000256" key="4">
    <source>
        <dbReference type="ARBA" id="ARBA00012513"/>
    </source>
</evidence>
<comment type="catalytic activity">
    <reaction evidence="19">
        <text>L-seryl-[protein] + ATP = O-phospho-L-seryl-[protein] + ADP + H(+)</text>
        <dbReference type="Rhea" id="RHEA:17989"/>
        <dbReference type="Rhea" id="RHEA-COMP:9863"/>
        <dbReference type="Rhea" id="RHEA-COMP:11604"/>
        <dbReference type="ChEBI" id="CHEBI:15378"/>
        <dbReference type="ChEBI" id="CHEBI:29999"/>
        <dbReference type="ChEBI" id="CHEBI:30616"/>
        <dbReference type="ChEBI" id="CHEBI:83421"/>
        <dbReference type="ChEBI" id="CHEBI:456216"/>
        <dbReference type="EC" id="2.7.11.1"/>
    </reaction>
</comment>
<keyword evidence="16" id="KW-0675">Receptor</keyword>
<dbReference type="InterPro" id="IPR000719">
    <property type="entry name" value="Prot_kinase_dom"/>
</dbReference>
<feature type="transmembrane region" description="Helical" evidence="21">
    <location>
        <begin position="290"/>
        <end position="316"/>
    </location>
</feature>